<sequence>MDARLDRVVRSVQNAQDSWRLRVEELPVASNEAALIELLAHQLESLAVSFETSVLALGQGSSKAQAALTPPAACTSRPAKTPASAMASTPMAVAALAALMGDSEGMAAAAQPIDQRQVVANNAQGADEGLRLPQHVQQLRLDTAILEGNDGDKDWQEQEEGPKRCNCKKSKCLKLYCECFAAGAFCQGCACRDCHNTTAHADLVEESRQQILDRSPTAFAPKISEDAGHKKGCRCRKSRCLKKYCECFNANALRQANSQASSRNRSLEAMPAASVPMPTWSQEGVGALPASGGAFNSLSSHSQDTVDGDSRHQGYVRGGSVETNGAYDAEMVTHRVAESESKATSPMDRDPGLWHGSLGSIPLGSSTFEEGTNMSAGVDPDMADDAISPIFTSRVVKHGRCPTHRVFRTILPDGGHGPYTGKPPTPTRQSSLRHSQSESFWTSENYSAGSDGSAAAERANNGSVKRGRQPGPPAQRGAKRAASALARADSDDGDVQWDPAMARPAANKAPRAQSAPPRTAVKDGRVKVKPSKQASRLANVQRSGELMLQDVSNLRAASEGWMSPPLRTASLAVTKAEVTRSGRIAKFTDRFSMFKEMERQQGDGKPGSLAVVKARSNLGNKENAGSMELAGTFGMQCEERDVIDALCNLGQAF</sequence>
<accession>A0AAW1Q1N5</accession>
<dbReference type="PANTHER" id="PTHR12446:SF34">
    <property type="entry name" value="PROTEIN LIN-54 HOMOLOG"/>
    <property type="match status" value="1"/>
</dbReference>
<feature type="region of interest" description="Disordered" evidence="4">
    <location>
        <begin position="291"/>
        <end position="312"/>
    </location>
</feature>
<dbReference type="PROSITE" id="PS51634">
    <property type="entry name" value="CRC"/>
    <property type="match status" value="1"/>
</dbReference>
<dbReference type="SMART" id="SM01114">
    <property type="entry name" value="CXC"/>
    <property type="match status" value="2"/>
</dbReference>
<dbReference type="Proteomes" id="UP001489004">
    <property type="component" value="Unassembled WGS sequence"/>
</dbReference>
<dbReference type="GO" id="GO:0006355">
    <property type="term" value="P:regulation of DNA-templated transcription"/>
    <property type="evidence" value="ECO:0007669"/>
    <property type="project" value="TreeGrafter"/>
</dbReference>
<feature type="domain" description="CRC" evidence="5">
    <location>
        <begin position="161"/>
        <end position="269"/>
    </location>
</feature>
<feature type="compositionally biased region" description="Polar residues" evidence="4">
    <location>
        <begin position="427"/>
        <end position="450"/>
    </location>
</feature>
<dbReference type="Pfam" id="PF03638">
    <property type="entry name" value="TCR"/>
    <property type="match status" value="2"/>
</dbReference>
<dbReference type="AlphaFoldDB" id="A0AAW1Q1N5"/>
<keyword evidence="7" id="KW-1185">Reference proteome</keyword>
<dbReference type="InterPro" id="IPR005172">
    <property type="entry name" value="CRC"/>
</dbReference>
<keyword evidence="3" id="KW-0539">Nucleus</keyword>
<feature type="region of interest" description="Disordered" evidence="4">
    <location>
        <begin position="408"/>
        <end position="537"/>
    </location>
</feature>
<evidence type="ECO:0000256" key="1">
    <source>
        <dbReference type="ARBA" id="ARBA00004123"/>
    </source>
</evidence>
<organism evidence="6 7">
    <name type="scientific">[Myrmecia] bisecta</name>
    <dbReference type="NCBI Taxonomy" id="41462"/>
    <lineage>
        <taxon>Eukaryota</taxon>
        <taxon>Viridiplantae</taxon>
        <taxon>Chlorophyta</taxon>
        <taxon>core chlorophytes</taxon>
        <taxon>Trebouxiophyceae</taxon>
        <taxon>Trebouxiales</taxon>
        <taxon>Trebouxiaceae</taxon>
        <taxon>Myrmecia</taxon>
    </lineage>
</organism>
<dbReference type="PANTHER" id="PTHR12446">
    <property type="entry name" value="TESMIN/TSO1-RELATED"/>
    <property type="match status" value="1"/>
</dbReference>
<proteinExistence type="inferred from homology"/>
<evidence type="ECO:0000259" key="5">
    <source>
        <dbReference type="PROSITE" id="PS51634"/>
    </source>
</evidence>
<dbReference type="InterPro" id="IPR033467">
    <property type="entry name" value="Tesmin/TSO1-like_CXC"/>
</dbReference>
<comment type="similarity">
    <text evidence="2">Belongs to the lin-54 family.</text>
</comment>
<evidence type="ECO:0000313" key="6">
    <source>
        <dbReference type="EMBL" id="KAK9814373.1"/>
    </source>
</evidence>
<evidence type="ECO:0000313" key="7">
    <source>
        <dbReference type="Proteomes" id="UP001489004"/>
    </source>
</evidence>
<dbReference type="EMBL" id="JALJOR010000007">
    <property type="protein sequence ID" value="KAK9814373.1"/>
    <property type="molecule type" value="Genomic_DNA"/>
</dbReference>
<dbReference type="InterPro" id="IPR028307">
    <property type="entry name" value="Lin-54_fam"/>
</dbReference>
<evidence type="ECO:0000256" key="3">
    <source>
        <dbReference type="ARBA" id="ARBA00023242"/>
    </source>
</evidence>
<evidence type="ECO:0000256" key="2">
    <source>
        <dbReference type="ARBA" id="ARBA00007267"/>
    </source>
</evidence>
<protein>
    <recommendedName>
        <fullName evidence="5">CRC domain-containing protein</fullName>
    </recommendedName>
</protein>
<comment type="caution">
    <text evidence="6">The sequence shown here is derived from an EMBL/GenBank/DDBJ whole genome shotgun (WGS) entry which is preliminary data.</text>
</comment>
<gene>
    <name evidence="6" type="ORF">WJX72_004773</name>
</gene>
<comment type="subcellular location">
    <subcellularLocation>
        <location evidence="1">Nucleus</location>
    </subcellularLocation>
</comment>
<reference evidence="6 7" key="1">
    <citation type="journal article" date="2024" name="Nat. Commun.">
        <title>Phylogenomics reveals the evolutionary origins of lichenization in chlorophyte algae.</title>
        <authorList>
            <person name="Puginier C."/>
            <person name="Libourel C."/>
            <person name="Otte J."/>
            <person name="Skaloud P."/>
            <person name="Haon M."/>
            <person name="Grisel S."/>
            <person name="Petersen M."/>
            <person name="Berrin J.G."/>
            <person name="Delaux P.M."/>
            <person name="Dal Grande F."/>
            <person name="Keller J."/>
        </authorList>
    </citation>
    <scope>NUCLEOTIDE SEQUENCE [LARGE SCALE GENOMIC DNA]</scope>
    <source>
        <strain evidence="6 7">SAG 2043</strain>
    </source>
</reference>
<feature type="compositionally biased region" description="Polar residues" evidence="4">
    <location>
        <begin position="294"/>
        <end position="305"/>
    </location>
</feature>
<name>A0AAW1Q1N5_9CHLO</name>
<dbReference type="GO" id="GO:0005634">
    <property type="term" value="C:nucleus"/>
    <property type="evidence" value="ECO:0007669"/>
    <property type="project" value="UniProtKB-SubCell"/>
</dbReference>
<evidence type="ECO:0000256" key="4">
    <source>
        <dbReference type="SAM" id="MobiDB-lite"/>
    </source>
</evidence>
<feature type="compositionally biased region" description="Low complexity" evidence="4">
    <location>
        <begin position="474"/>
        <end position="487"/>
    </location>
</feature>